<reference evidence="1 2" key="1">
    <citation type="submission" date="2020-10" db="EMBL/GenBank/DDBJ databases">
        <title>Thermofilum lucidum 3507LT sp. nov. a novel member of Thermofilaceae family isolated from Chile hot spring, and proposal of description order Thermofilales.</title>
        <authorList>
            <person name="Zayulina K.S."/>
            <person name="Elcheninov A.G."/>
            <person name="Toshchakov S.V."/>
            <person name="Kublanov I.V."/>
        </authorList>
    </citation>
    <scope>NUCLEOTIDE SEQUENCE [LARGE SCALE GENOMIC DNA]</scope>
    <source>
        <strain evidence="1 2">3507LT</strain>
    </source>
</reference>
<name>A0A7L9FF74_9CREN</name>
<gene>
    <name evidence="1" type="ORF">IG193_06375</name>
</gene>
<dbReference type="AlphaFoldDB" id="A0A7L9FF74"/>
<evidence type="ECO:0000313" key="1">
    <source>
        <dbReference type="EMBL" id="QOJ78379.1"/>
    </source>
</evidence>
<evidence type="ECO:0000313" key="2">
    <source>
        <dbReference type="Proteomes" id="UP000594121"/>
    </source>
</evidence>
<dbReference type="Proteomes" id="UP000594121">
    <property type="component" value="Chromosome"/>
</dbReference>
<dbReference type="KEGG" id="thel:IG193_06375"/>
<dbReference type="InParanoid" id="A0A7L9FF74"/>
<sequence length="154" mass="17710">MEHGKVGCRLIVSAARGHERAVLRDLLDLLFPYDNSVDYSTVNNRICIKTTLDLNAVSRILGRFPVRNLVSARYVLLSEEAKPNLEEGLKRLCSRMCGSNIRFRKVSVRLRSREGWRQEYYYLIRECLQECTGGSADAYIEFFNGILVLTLKVF</sequence>
<protein>
    <submittedName>
        <fullName evidence="1">Uncharacterized protein</fullName>
    </submittedName>
</protein>
<accession>A0A7L9FF74</accession>
<keyword evidence="2" id="KW-1185">Reference proteome</keyword>
<dbReference type="EMBL" id="CP062310">
    <property type="protein sequence ID" value="QOJ78379.1"/>
    <property type="molecule type" value="Genomic_DNA"/>
</dbReference>
<organism evidence="1 2">
    <name type="scientific">Infirmifilum lucidum</name>
    <dbReference type="NCBI Taxonomy" id="2776706"/>
    <lineage>
        <taxon>Archaea</taxon>
        <taxon>Thermoproteota</taxon>
        <taxon>Thermoprotei</taxon>
        <taxon>Thermofilales</taxon>
        <taxon>Thermofilaceae</taxon>
        <taxon>Infirmifilum</taxon>
    </lineage>
</organism>
<dbReference type="RefSeq" id="WP_192818351.1">
    <property type="nucleotide sequence ID" value="NZ_CP062310.1"/>
</dbReference>
<dbReference type="GeneID" id="59149505"/>
<proteinExistence type="predicted"/>